<protein>
    <recommendedName>
        <fullName evidence="5">Acyltransferase</fullName>
    </recommendedName>
</protein>
<gene>
    <name evidence="3" type="ORF">GCM10023081_16140</name>
</gene>
<keyword evidence="4" id="KW-1185">Reference proteome</keyword>
<keyword evidence="2" id="KW-0812">Transmembrane</keyword>
<reference evidence="4" key="1">
    <citation type="journal article" date="2019" name="Int. J. Syst. Evol. Microbiol.">
        <title>The Global Catalogue of Microorganisms (GCM) 10K type strain sequencing project: providing services to taxonomists for standard genome sequencing and annotation.</title>
        <authorList>
            <consortium name="The Broad Institute Genomics Platform"/>
            <consortium name="The Broad Institute Genome Sequencing Center for Infectious Disease"/>
            <person name="Wu L."/>
            <person name="Ma J."/>
        </authorList>
    </citation>
    <scope>NUCLEOTIDE SEQUENCE [LARGE SCALE GENOMIC DNA]</scope>
    <source>
        <strain evidence="4">JCM 30742</strain>
    </source>
</reference>
<comment type="caution">
    <text evidence="3">The sequence shown here is derived from an EMBL/GenBank/DDBJ whole genome shotgun (WGS) entry which is preliminary data.</text>
</comment>
<feature type="region of interest" description="Disordered" evidence="1">
    <location>
        <begin position="209"/>
        <end position="236"/>
    </location>
</feature>
<organism evidence="3 4">
    <name type="scientific">Arthrobacter ginkgonis</name>
    <dbReference type="NCBI Taxonomy" id="1630594"/>
    <lineage>
        <taxon>Bacteria</taxon>
        <taxon>Bacillati</taxon>
        <taxon>Actinomycetota</taxon>
        <taxon>Actinomycetes</taxon>
        <taxon>Micrococcales</taxon>
        <taxon>Micrococcaceae</taxon>
        <taxon>Arthrobacter</taxon>
    </lineage>
</organism>
<dbReference type="EMBL" id="BAABEO010000009">
    <property type="protein sequence ID" value="GAA3678626.1"/>
    <property type="molecule type" value="Genomic_DNA"/>
</dbReference>
<accession>A0ABP7C744</accession>
<evidence type="ECO:0000313" key="3">
    <source>
        <dbReference type="EMBL" id="GAA3678626.1"/>
    </source>
</evidence>
<sequence>MKTPPRWVRRLLLAPAVVALAAVLLATAPLWLLAALGLASLVPRHFRLPRVLWMFIFYLLWESAALVAAFVLWVASGFGWRLHTPAFQRAHYALAGALLRVLFWQARQVLRLRIKIPGDVPHTGTPDTQAPDSDPAHSGAEASPLAPGRPLIVASRHAGPGDSFILVHLLINHYRRQPRIVLLEALQWDPAIDVLLHRLPNRFVTPTRWTMGEPGPRPALEEPGRRPAPGAPFRRPLLGESFRGSAAADPPRRTTAEEVGALARGLDGNGVVLIFPEGGKFTKERKLRRIERLLRAGWVGHARRAAALSNVLAPQPGGMLAALDAAPDADVVFIGHTGLEGMATLSDVWRELPMDKQIVIHAWRVPHGDIPHGAEARNEWLFSWFERIDGWIEANRPVQ</sequence>
<feature type="compositionally biased region" description="Low complexity" evidence="1">
    <location>
        <begin position="227"/>
        <end position="236"/>
    </location>
</feature>
<proteinExistence type="predicted"/>
<evidence type="ECO:0000313" key="4">
    <source>
        <dbReference type="Proteomes" id="UP001500752"/>
    </source>
</evidence>
<feature type="region of interest" description="Disordered" evidence="1">
    <location>
        <begin position="120"/>
        <end position="146"/>
    </location>
</feature>
<dbReference type="RefSeq" id="WP_345149873.1">
    <property type="nucleotide sequence ID" value="NZ_BAABEO010000009.1"/>
</dbReference>
<keyword evidence="2" id="KW-0472">Membrane</keyword>
<evidence type="ECO:0008006" key="5">
    <source>
        <dbReference type="Google" id="ProtNLM"/>
    </source>
</evidence>
<name>A0ABP7C744_9MICC</name>
<feature type="transmembrane region" description="Helical" evidence="2">
    <location>
        <begin position="12"/>
        <end position="39"/>
    </location>
</feature>
<evidence type="ECO:0000256" key="1">
    <source>
        <dbReference type="SAM" id="MobiDB-lite"/>
    </source>
</evidence>
<feature type="transmembrane region" description="Helical" evidence="2">
    <location>
        <begin position="51"/>
        <end position="74"/>
    </location>
</feature>
<keyword evidence="2" id="KW-1133">Transmembrane helix</keyword>
<evidence type="ECO:0000256" key="2">
    <source>
        <dbReference type="SAM" id="Phobius"/>
    </source>
</evidence>
<dbReference type="Proteomes" id="UP001500752">
    <property type="component" value="Unassembled WGS sequence"/>
</dbReference>